<keyword evidence="2" id="KW-1185">Reference proteome</keyword>
<evidence type="ECO:0000313" key="1">
    <source>
        <dbReference type="EMBL" id="PIN02360.1"/>
    </source>
</evidence>
<dbReference type="EMBL" id="NKXS01005959">
    <property type="protein sequence ID" value="PIN02360.1"/>
    <property type="molecule type" value="Genomic_DNA"/>
</dbReference>
<sequence>MYIKKSIVFSVLLCYQSYYKYIYIKLKNGDQSPWE</sequence>
<accession>A0A2G9GBJ8</accession>
<dbReference type="Proteomes" id="UP000231279">
    <property type="component" value="Unassembled WGS sequence"/>
</dbReference>
<name>A0A2G9GBJ8_9LAMI</name>
<reference evidence="2" key="1">
    <citation type="journal article" date="2018" name="Gigascience">
        <title>Genome assembly of the Pink Ipe (Handroanthus impetiginosus, Bignoniaceae), a highly valued, ecologically keystone Neotropical timber forest tree.</title>
        <authorList>
            <person name="Silva-Junior O.B."/>
            <person name="Grattapaglia D."/>
            <person name="Novaes E."/>
            <person name="Collevatti R.G."/>
        </authorList>
    </citation>
    <scope>NUCLEOTIDE SEQUENCE [LARGE SCALE GENOMIC DNA]</scope>
    <source>
        <strain evidence="2">cv. UFG-1</strain>
    </source>
</reference>
<comment type="caution">
    <text evidence="1">The sequence shown here is derived from an EMBL/GenBank/DDBJ whole genome shotgun (WGS) entry which is preliminary data.</text>
</comment>
<evidence type="ECO:0000313" key="2">
    <source>
        <dbReference type="Proteomes" id="UP000231279"/>
    </source>
</evidence>
<gene>
    <name evidence="1" type="ORF">CDL12_25128</name>
</gene>
<protein>
    <submittedName>
        <fullName evidence="1">Uncharacterized protein</fullName>
    </submittedName>
</protein>
<organism evidence="1 2">
    <name type="scientific">Handroanthus impetiginosus</name>
    <dbReference type="NCBI Taxonomy" id="429701"/>
    <lineage>
        <taxon>Eukaryota</taxon>
        <taxon>Viridiplantae</taxon>
        <taxon>Streptophyta</taxon>
        <taxon>Embryophyta</taxon>
        <taxon>Tracheophyta</taxon>
        <taxon>Spermatophyta</taxon>
        <taxon>Magnoliopsida</taxon>
        <taxon>eudicotyledons</taxon>
        <taxon>Gunneridae</taxon>
        <taxon>Pentapetalae</taxon>
        <taxon>asterids</taxon>
        <taxon>lamiids</taxon>
        <taxon>Lamiales</taxon>
        <taxon>Bignoniaceae</taxon>
        <taxon>Crescentiina</taxon>
        <taxon>Tabebuia alliance</taxon>
        <taxon>Handroanthus</taxon>
    </lineage>
</organism>
<dbReference type="AlphaFoldDB" id="A0A2G9GBJ8"/>
<proteinExistence type="predicted"/>